<evidence type="ECO:0000256" key="5">
    <source>
        <dbReference type="PROSITE-ProRule" id="PRU01091"/>
    </source>
</evidence>
<dbReference type="SUPFAM" id="SSF52172">
    <property type="entry name" value="CheY-like"/>
    <property type="match status" value="1"/>
</dbReference>
<feature type="domain" description="OmpR/PhoB-type" evidence="7">
    <location>
        <begin position="138"/>
        <end position="235"/>
    </location>
</feature>
<dbReference type="EMBL" id="CP048222">
    <property type="protein sequence ID" value="QHT66136.1"/>
    <property type="molecule type" value="Genomic_DNA"/>
</dbReference>
<feature type="modified residue" description="4-aspartylphosphate" evidence="4">
    <location>
        <position position="60"/>
    </location>
</feature>
<dbReference type="PROSITE" id="PS51755">
    <property type="entry name" value="OMPR_PHOB"/>
    <property type="match status" value="1"/>
</dbReference>
<dbReference type="InterPro" id="IPR036388">
    <property type="entry name" value="WH-like_DNA-bd_sf"/>
</dbReference>
<dbReference type="PANTHER" id="PTHR48111">
    <property type="entry name" value="REGULATOR OF RPOS"/>
    <property type="match status" value="1"/>
</dbReference>
<evidence type="ECO:0000259" key="7">
    <source>
        <dbReference type="PROSITE" id="PS51755"/>
    </source>
</evidence>
<dbReference type="PROSITE" id="PS50110">
    <property type="entry name" value="RESPONSE_REGULATORY"/>
    <property type="match status" value="1"/>
</dbReference>
<name>A0A6C0GDU7_9BACT</name>
<dbReference type="Gene3D" id="1.10.10.10">
    <property type="entry name" value="Winged helix-like DNA-binding domain superfamily/Winged helix DNA-binding domain"/>
    <property type="match status" value="1"/>
</dbReference>
<feature type="DNA-binding region" description="OmpR/PhoB-type" evidence="5">
    <location>
        <begin position="138"/>
        <end position="235"/>
    </location>
</feature>
<keyword evidence="1 4" id="KW-0597">Phosphoprotein</keyword>
<organism evidence="8 9">
    <name type="scientific">Rhodocytophaga rosea</name>
    <dbReference type="NCBI Taxonomy" id="2704465"/>
    <lineage>
        <taxon>Bacteria</taxon>
        <taxon>Pseudomonadati</taxon>
        <taxon>Bacteroidota</taxon>
        <taxon>Cytophagia</taxon>
        <taxon>Cytophagales</taxon>
        <taxon>Rhodocytophagaceae</taxon>
        <taxon>Rhodocytophaga</taxon>
    </lineage>
</organism>
<sequence length="237" mass="27398">MIHKTHSEKLRILLVEDDPSMGYLLQDNLEMAGYEVDLYADGQLALNAYLTTQYHMGVFDVMLPQKDGFSLAIEIRRLDQKLPIIFLTARSMKEDRIRGFKIGADDYITKPFSIEEFILRLEAIFKRVYDKPSQADKQALLQFGNCLLDSTNQTLQVRDQLIQLTQKEARLLQIFAVRPNQLIARDIIQKAIWEDDGYFVGRSMDVFISRLRKMLKADVHLKIVNVHGTGYKLEVSN</sequence>
<dbReference type="GO" id="GO:0005829">
    <property type="term" value="C:cytosol"/>
    <property type="evidence" value="ECO:0007669"/>
    <property type="project" value="TreeGrafter"/>
</dbReference>
<dbReference type="AlphaFoldDB" id="A0A6C0GDU7"/>
<evidence type="ECO:0000313" key="8">
    <source>
        <dbReference type="EMBL" id="QHT66136.1"/>
    </source>
</evidence>
<dbReference type="InterPro" id="IPR039420">
    <property type="entry name" value="WalR-like"/>
</dbReference>
<dbReference type="Pfam" id="PF00072">
    <property type="entry name" value="Response_reg"/>
    <property type="match status" value="1"/>
</dbReference>
<feature type="domain" description="Response regulatory" evidence="6">
    <location>
        <begin position="11"/>
        <end position="125"/>
    </location>
</feature>
<keyword evidence="2" id="KW-0902">Two-component regulatory system</keyword>
<gene>
    <name evidence="8" type="ORF">GXP67_05355</name>
</gene>
<keyword evidence="3 5" id="KW-0238">DNA-binding</keyword>
<evidence type="ECO:0000256" key="2">
    <source>
        <dbReference type="ARBA" id="ARBA00023012"/>
    </source>
</evidence>
<dbReference type="PANTHER" id="PTHR48111:SF40">
    <property type="entry name" value="PHOSPHATE REGULON TRANSCRIPTIONAL REGULATORY PROTEIN PHOB"/>
    <property type="match status" value="1"/>
</dbReference>
<dbReference type="InterPro" id="IPR001867">
    <property type="entry name" value="OmpR/PhoB-type_DNA-bd"/>
</dbReference>
<dbReference type="GO" id="GO:0000976">
    <property type="term" value="F:transcription cis-regulatory region binding"/>
    <property type="evidence" value="ECO:0007669"/>
    <property type="project" value="TreeGrafter"/>
</dbReference>
<dbReference type="KEGG" id="rhoz:GXP67_05355"/>
<dbReference type="InterPro" id="IPR011006">
    <property type="entry name" value="CheY-like_superfamily"/>
</dbReference>
<dbReference type="Pfam" id="PF00486">
    <property type="entry name" value="Trans_reg_C"/>
    <property type="match status" value="1"/>
</dbReference>
<dbReference type="GO" id="GO:0000156">
    <property type="term" value="F:phosphorelay response regulator activity"/>
    <property type="evidence" value="ECO:0007669"/>
    <property type="project" value="TreeGrafter"/>
</dbReference>
<keyword evidence="9" id="KW-1185">Reference proteome</keyword>
<dbReference type="InterPro" id="IPR001789">
    <property type="entry name" value="Sig_transdc_resp-reg_receiver"/>
</dbReference>
<dbReference type="Gene3D" id="3.40.50.2300">
    <property type="match status" value="1"/>
</dbReference>
<dbReference type="GO" id="GO:0032993">
    <property type="term" value="C:protein-DNA complex"/>
    <property type="evidence" value="ECO:0007669"/>
    <property type="project" value="TreeGrafter"/>
</dbReference>
<dbReference type="CDD" id="cd00383">
    <property type="entry name" value="trans_reg_C"/>
    <property type="match status" value="1"/>
</dbReference>
<dbReference type="Proteomes" id="UP000480178">
    <property type="component" value="Chromosome"/>
</dbReference>
<evidence type="ECO:0000256" key="1">
    <source>
        <dbReference type="ARBA" id="ARBA00022553"/>
    </source>
</evidence>
<dbReference type="CDD" id="cd17574">
    <property type="entry name" value="REC_OmpR"/>
    <property type="match status" value="1"/>
</dbReference>
<dbReference type="SMART" id="SM00448">
    <property type="entry name" value="REC"/>
    <property type="match status" value="1"/>
</dbReference>
<dbReference type="SMART" id="SM00862">
    <property type="entry name" value="Trans_reg_C"/>
    <property type="match status" value="1"/>
</dbReference>
<proteinExistence type="predicted"/>
<dbReference type="RefSeq" id="WP_162442207.1">
    <property type="nucleotide sequence ID" value="NZ_CP048222.1"/>
</dbReference>
<accession>A0A6C0GDU7</accession>
<reference evidence="8 9" key="1">
    <citation type="submission" date="2020-01" db="EMBL/GenBank/DDBJ databases">
        <authorList>
            <person name="Kim M.K."/>
        </authorList>
    </citation>
    <scope>NUCLEOTIDE SEQUENCE [LARGE SCALE GENOMIC DNA]</scope>
    <source>
        <strain evidence="8 9">172606-1</strain>
    </source>
</reference>
<evidence type="ECO:0000259" key="6">
    <source>
        <dbReference type="PROSITE" id="PS50110"/>
    </source>
</evidence>
<evidence type="ECO:0000256" key="3">
    <source>
        <dbReference type="ARBA" id="ARBA00023125"/>
    </source>
</evidence>
<protein>
    <submittedName>
        <fullName evidence="8">Response regulator transcription factor</fullName>
    </submittedName>
</protein>
<evidence type="ECO:0000256" key="4">
    <source>
        <dbReference type="PROSITE-ProRule" id="PRU00169"/>
    </source>
</evidence>
<dbReference type="GO" id="GO:0006355">
    <property type="term" value="P:regulation of DNA-templated transcription"/>
    <property type="evidence" value="ECO:0007669"/>
    <property type="project" value="InterPro"/>
</dbReference>
<evidence type="ECO:0000313" key="9">
    <source>
        <dbReference type="Proteomes" id="UP000480178"/>
    </source>
</evidence>